<name>A0ACB9KJT6_BAUVA</name>
<dbReference type="Proteomes" id="UP000828941">
    <property type="component" value="Chromosome 14"/>
</dbReference>
<evidence type="ECO:0000313" key="1">
    <source>
        <dbReference type="EMBL" id="KAI4297471.1"/>
    </source>
</evidence>
<protein>
    <submittedName>
        <fullName evidence="1">Uncharacterized protein</fullName>
    </submittedName>
</protein>
<gene>
    <name evidence="1" type="ORF">L6164_037360</name>
</gene>
<sequence length="2683" mass="307224">MVEPEEILKQRTITQNNIQVPQVLVKWKKFPVSKVTWEDEDIIRGQFPEVNLEDKAVFPRVKTREHISTVITTVLNGGQNRRRNREDQKQEAYSIYTQFRGSRKIATSTVPELRMEFLPSIVGTVFGKLWDYTAAPIGRQFGYLIFYRSNVNELKELLNKLDAQKEPLQHRVEDAQRNGQEIEGSVQKWLDSVDGIKQKADKFYDEGSQANTGSSYRSCVNLCSRHQQSRKAKKMAEEVVELMKGNNFNSVSYIKRVQWAVTSSTSSSRGNEAFESRVRTLDRVMEALADPTINMVGVHGLPGVGKTTLAKEVAKKAQGENLYDMVVMVEVKQNPDNKTIQREIADMVGLKFDEESEVMRASRLCDRLKREKKLLVILDDLWERLDLCRIGIPFPDEQKGGKIPYADGYKGCKILLTSRSEEVLSSQMNCKRNIMVEVLTEKEALKLFKEMAELHTVNDKDLLTVADQVAETCAGLPIAIVTVARALRNKGLYAWRDALQQLRQPELRNVQELKVVDSSIKLSYDHLESKELKLILLLSAMQAVYALAPDLLKYCLGIGVFQGIRTLEGAQYRLQTLIQKLKASCLLLDTTVVDGFQMHDVVRAVALSIAINEHHAFVDSYNKIHQWPDLQNCKFMSLQYCDITVLPQKLSCPRLETLLLGYRSTTLIIPENFFQEMPSLKVVDLTGFHLSSLPSSIILLTNLATLCLDQCVLGDIAMIGELKNLKVLSLFHSIINRLPQQLGKLTQLQLLDLRDCTNLEVIPENVLLSLKKLEVLYLENSFNRWQNEGSNDNPGNARVAELKELADLSSLYMHVPDASILPMDLPLENLKRYKLLIGDVWEWSCKYETSRTLKLKLKISIHSKYGLKSLLGKVESLYLDELIGIKDVVYELNREGFPYLQHLWIHNNPQIEFLVNSTYGGHGQDAFPELETLVLANMIHLEKFCQGHLTEKSLRKLRVIEIESCHQMKILFSISLVRCFSQLEEIIISTCKRMNHIVETIDKTQFLKLHSLTLNNLPAFVSFYCDNGSSDSTMSNKELDTLEPIFNDKIEFPKMESLRLSSINFPKIWQDFPSAYSWIKSLKNLIIEGCGSLQKIVSTVQAMSLQNLNYLEIRGCEKVEEIFSSNANADAPSSEEVIFPSLETVIFSHMDNLQKIWPNHAAPNSFKKLKNVEIDNCEKLVTVFPSYMQRSLCHVEKVTVTGCGSVKTIYDLEGHRIGEGQGQLKANLRDLKLLSLGNLELIWNNGPSPYVNFSNVQTVEVIACDRLKKIFPTYVAMNLDLLEKLRIENCDHLEEVVAKGENANGSTIFNLPHLKSLVLMELCQFKRFYPGMHILECPKLKNLYVLNCPKLELFGQKTNNLPEIEDQLGQLDVAIGQPLFSVEKVVPHLEVLSLSGKEARKIWKGQFREDLFHEIVQLYLQEFANKVADFPYWFLHKMPKLNTMFVKSSLFREMFPVRSLVAEEKQTADIVRLKKLILWNLPRLECICIEGLQLDPVLEKLEELHVWGCSGLANLVPSSASFNCLTFLEVYQCDGLKNLFVPSSAKRLVHLTYMTIKECKMLQEIVAKVEDDIEDEVSFRQLESLKLMSLSNLSSFCSGNINFDFPYLQEVIVTQCPKMNIFSQGEIKSTRLRNVRHGKEDQSSWVGDLNSSIKKLYEEKVGYFGIEELKFHEHPEFIEIWNGKYTNWSFSNLKSLIIDKCDSLSCVIPSHLQSSLTNLEELQVSNCNSVQVVFDVNQTHALVLLGLKIMTLKHLPKLMYVWNKDPQQIDMCQHLQNLHAENCQSLRKIFPASIAKHLKQLRNLRLVDCGVEEIVSMEVTEADTTFVFPQLSTLSLLKLPYLKIFYPMRHTLECPKLRKLGIFQCQNLQVFGTVEAHGLETQHPLFLFEKVNFNLDELYLNQKAFISIRNGQLQADQFHEVKHLVLESFHEEPLTFPYSFLEKFPNLNLLHVSHSTFGEIFPCQELLLDHMGNFPPIKELNLSHLGQLTNLMSRDSQFAPVLQYLEVLDVYCCPRLMNLAPSSALFDNLESLNVSNCRGLIYLVISSTARSFVQLKRLKITDCELMEEIVKCKAEDVQIKIAIQKLEYLELNGLSNLKSFCSLNCAFEFLSLYEIIVKGCSKMKMFCPGILRTPLLEGVISEDDHVYWEDNLNKTIQYLHMVGYFGIEKMKFDEYPELIEIWNGKLPNWSFSNLKSLIIDECDLLSCAIPSHLLLPLSNLEELRVSKCNSIQVIFDLQQVNQTNALVPLRLKRMSLSHLPKLMYVWNKDPQLIELCQYLQELYAVECRSLRSIFPASIAKNLKQLQELEIISCGVEEIVSKVEVSEADANFVFPQLCWLRLYWLPNLKSFYPKRHKLECPKLRTLYVGQCENLDVFGTVEVEENSGLESQYPMFLLEEVNFNLEVLALNQKAVIRIRNSQHQADLFHKVNILSLECFHDEPLTFPYSFLERFPSLNELNMVHCSFEEIFPCQEPFSDHLGNFPSIKELGLCLLDQLKNINENYQLGPILQYLASLRVGSCPMLKNLASSSTLFDNLEFLDVSYCHGLIYLLASSTARSFAQLKRLKVTHCEMIEEIVTGESEDLQNKIAFQKLEYLELIGLSNLKSFCSQNFTFEFPSLVAIIVRGCFHMEMFCPGILSTPLLKGVNVEDNQLCWADNLNKTIQLLWMARNNQQNEAIIQSNS</sequence>
<accession>A0ACB9KJT6</accession>
<reference evidence="1 2" key="1">
    <citation type="journal article" date="2022" name="DNA Res.">
        <title>Chromosomal-level genome assembly of the orchid tree Bauhinia variegata (Leguminosae; Cercidoideae) supports the allotetraploid origin hypothesis of Bauhinia.</title>
        <authorList>
            <person name="Zhong Y."/>
            <person name="Chen Y."/>
            <person name="Zheng D."/>
            <person name="Pang J."/>
            <person name="Liu Y."/>
            <person name="Luo S."/>
            <person name="Meng S."/>
            <person name="Qian L."/>
            <person name="Wei D."/>
            <person name="Dai S."/>
            <person name="Zhou R."/>
        </authorList>
    </citation>
    <scope>NUCLEOTIDE SEQUENCE [LARGE SCALE GENOMIC DNA]</scope>
    <source>
        <strain evidence="1">BV-YZ2020</strain>
    </source>
</reference>
<keyword evidence="2" id="KW-1185">Reference proteome</keyword>
<proteinExistence type="predicted"/>
<evidence type="ECO:0000313" key="2">
    <source>
        <dbReference type="Proteomes" id="UP000828941"/>
    </source>
</evidence>
<organism evidence="1 2">
    <name type="scientific">Bauhinia variegata</name>
    <name type="common">Purple orchid tree</name>
    <name type="synonym">Phanera variegata</name>
    <dbReference type="NCBI Taxonomy" id="167791"/>
    <lineage>
        <taxon>Eukaryota</taxon>
        <taxon>Viridiplantae</taxon>
        <taxon>Streptophyta</taxon>
        <taxon>Embryophyta</taxon>
        <taxon>Tracheophyta</taxon>
        <taxon>Spermatophyta</taxon>
        <taxon>Magnoliopsida</taxon>
        <taxon>eudicotyledons</taxon>
        <taxon>Gunneridae</taxon>
        <taxon>Pentapetalae</taxon>
        <taxon>rosids</taxon>
        <taxon>fabids</taxon>
        <taxon>Fabales</taxon>
        <taxon>Fabaceae</taxon>
        <taxon>Cercidoideae</taxon>
        <taxon>Cercideae</taxon>
        <taxon>Bauhiniinae</taxon>
        <taxon>Bauhinia</taxon>
    </lineage>
</organism>
<comment type="caution">
    <text evidence="1">The sequence shown here is derived from an EMBL/GenBank/DDBJ whole genome shotgun (WGS) entry which is preliminary data.</text>
</comment>
<dbReference type="EMBL" id="CM039439">
    <property type="protein sequence ID" value="KAI4297471.1"/>
    <property type="molecule type" value="Genomic_DNA"/>
</dbReference>